<dbReference type="InterPro" id="IPR009100">
    <property type="entry name" value="AcylCoA_DH/oxidase_NM_dom_sf"/>
</dbReference>
<dbReference type="InterPro" id="IPR046373">
    <property type="entry name" value="Acyl-CoA_Oxase/DH_mid-dom_sf"/>
</dbReference>
<dbReference type="Pfam" id="PF11794">
    <property type="entry name" value="HpaB_N"/>
    <property type="match status" value="1"/>
</dbReference>
<evidence type="ECO:0000259" key="6">
    <source>
        <dbReference type="Pfam" id="PF11794"/>
    </source>
</evidence>
<proteinExistence type="predicted"/>
<dbReference type="PANTHER" id="PTHR36117">
    <property type="entry name" value="4-HYDROXYPHENYLACETATE 3-MONOOXYGENASE-RELATED"/>
    <property type="match status" value="1"/>
</dbReference>
<evidence type="ECO:0000256" key="3">
    <source>
        <dbReference type="ARBA" id="ARBA00023002"/>
    </source>
</evidence>
<keyword evidence="1" id="KW-0285">Flavoprotein</keyword>
<dbReference type="GO" id="GO:0016627">
    <property type="term" value="F:oxidoreductase activity, acting on the CH-CH group of donors"/>
    <property type="evidence" value="ECO:0007669"/>
    <property type="project" value="InterPro"/>
</dbReference>
<evidence type="ECO:0000313" key="7">
    <source>
        <dbReference type="EMBL" id="RUS57666.1"/>
    </source>
</evidence>
<name>A0A433RWJ4_9BACL</name>
<accession>A0A433RWJ4</accession>
<dbReference type="InterPro" id="IPR004925">
    <property type="entry name" value="HpaB/PvcC/4-BUDH"/>
</dbReference>
<sequence>MTAIKGAGHVWLDGKQVTNLAEHAAFKGTFQTIQELLARIDDEPVGYKDAKLGKYVHQAFSIPTTKEQLLEKRAAFEAWSIQSFGMMSRLSDYAYALITGYYIDREQFAQYDATFPQKIERYYEQLKSERRLLTTAIADPQIDRSKPLTERPEHALLHVVEETTDGIYVSGAKMIATGAPYVDDILVNTPYSKAEEQEKFANFFIVSTQSPGLEIICRKSHAAQDLALYPLASQFDEMDAVVVFNRVFIPNDRIFIRGNAEGVVKAHRHQQLNELAHYQTVIRLLTKLKFVAGVTTAVAESIRVTEFLNVQQKVGELYMQVDTIEALLHTSETNGFVQENGVFTPSAVQLQVVRNLGTSYYSRAISILKEIGAGGFTQLPSTLIERFEDEALQKQLETYYVGAASSAKQKTALFRIGWELVGSELGSRHDLYERFYTGDPFRIQSLFFENYDKLPLDDYLDTFLTKIQQREELLL</sequence>
<evidence type="ECO:0000256" key="2">
    <source>
        <dbReference type="ARBA" id="ARBA00022827"/>
    </source>
</evidence>
<feature type="domain" description="HpaB/PvcC/4-BUDH C-terminal" evidence="5">
    <location>
        <begin position="273"/>
        <end position="464"/>
    </location>
</feature>
<dbReference type="EMBL" id="JTFC01000015">
    <property type="protein sequence ID" value="RUS57666.1"/>
    <property type="molecule type" value="Genomic_DNA"/>
</dbReference>
<feature type="domain" description="HpaB/PvcC/4-BUDH N-terminal" evidence="6">
    <location>
        <begin position="8"/>
        <end position="256"/>
    </location>
</feature>
<organism evidence="7 8">
    <name type="scientific">Candidatus Kurthia intestinigallinarum</name>
    <dbReference type="NCBI Taxonomy" id="1562256"/>
    <lineage>
        <taxon>Bacteria</taxon>
        <taxon>Bacillati</taxon>
        <taxon>Bacillota</taxon>
        <taxon>Bacilli</taxon>
        <taxon>Bacillales</taxon>
        <taxon>Caryophanaceae</taxon>
        <taxon>Kurthia</taxon>
    </lineage>
</organism>
<keyword evidence="3" id="KW-0560">Oxidoreductase</keyword>
<evidence type="ECO:0000259" key="5">
    <source>
        <dbReference type="Pfam" id="PF03241"/>
    </source>
</evidence>
<dbReference type="PANTHER" id="PTHR36117:SF3">
    <property type="entry name" value="4-HYDROXYPHENYLACETATE 3-MONOOXYGENASE-RELATED"/>
    <property type="match status" value="1"/>
</dbReference>
<evidence type="ECO:0000256" key="4">
    <source>
        <dbReference type="PIRSR" id="PIRSR000331-2"/>
    </source>
</evidence>
<comment type="caution">
    <text evidence="7">The sequence shown here is derived from an EMBL/GenBank/DDBJ whole genome shotgun (WGS) entry which is preliminary data.</text>
</comment>
<keyword evidence="8" id="KW-1185">Reference proteome</keyword>
<dbReference type="PIRSF" id="PIRSF000331">
    <property type="entry name" value="HpaA_HpaB"/>
    <property type="match status" value="1"/>
</dbReference>
<keyword evidence="2 4" id="KW-0274">FAD</keyword>
<dbReference type="SUPFAM" id="SSF56645">
    <property type="entry name" value="Acyl-CoA dehydrogenase NM domain-like"/>
    <property type="match status" value="1"/>
</dbReference>
<evidence type="ECO:0008006" key="9">
    <source>
        <dbReference type="Google" id="ProtNLM"/>
    </source>
</evidence>
<dbReference type="RefSeq" id="WP_126989772.1">
    <property type="nucleotide sequence ID" value="NZ_JTFC01000015.1"/>
</dbReference>
<dbReference type="Pfam" id="PF03241">
    <property type="entry name" value="HpaB"/>
    <property type="match status" value="1"/>
</dbReference>
<dbReference type="Proteomes" id="UP000288623">
    <property type="component" value="Unassembled WGS sequence"/>
</dbReference>
<dbReference type="SUPFAM" id="SSF47203">
    <property type="entry name" value="Acyl-CoA dehydrogenase C-terminal domain-like"/>
    <property type="match status" value="1"/>
</dbReference>
<dbReference type="Gene3D" id="1.10.3140.10">
    <property type="entry name" value="4-hydroxybutyryl-coa dehydratase, domain 1"/>
    <property type="match status" value="1"/>
</dbReference>
<protein>
    <recommendedName>
        <fullName evidence="9">4-hydroxyphenylacetate 3-hydroxylase</fullName>
    </recommendedName>
</protein>
<feature type="binding site" evidence="4">
    <location>
        <begin position="141"/>
        <end position="144"/>
    </location>
    <ligand>
        <name>FAD</name>
        <dbReference type="ChEBI" id="CHEBI:57692"/>
    </ligand>
</feature>
<reference evidence="7 8" key="1">
    <citation type="submission" date="2014-11" db="EMBL/GenBank/DDBJ databases">
        <title>Genome sequence and analysis of novel Kurthia sp.</title>
        <authorList>
            <person name="Lawson J.N."/>
            <person name="Gonzalez J.E."/>
            <person name="Rinauldi L."/>
            <person name="Xuan Z."/>
            <person name="Firman A."/>
            <person name="Shaddox L."/>
            <person name="Trudeau A."/>
            <person name="Shah S."/>
            <person name="Reiman D."/>
        </authorList>
    </citation>
    <scope>NUCLEOTIDE SEQUENCE [LARGE SCALE GENOMIC DNA]</scope>
    <source>
        <strain evidence="7 8">3B1D</strain>
    </source>
</reference>
<dbReference type="InterPro" id="IPR036250">
    <property type="entry name" value="AcylCo_DH-like_C"/>
</dbReference>
<evidence type="ECO:0000313" key="8">
    <source>
        <dbReference type="Proteomes" id="UP000288623"/>
    </source>
</evidence>
<gene>
    <name evidence="7" type="ORF">QI30_04550</name>
</gene>
<evidence type="ECO:0000256" key="1">
    <source>
        <dbReference type="ARBA" id="ARBA00022630"/>
    </source>
</evidence>
<dbReference type="InterPro" id="IPR024719">
    <property type="entry name" value="HpaB/PvcC/4-BUDH_C"/>
</dbReference>
<dbReference type="InterPro" id="IPR024674">
    <property type="entry name" value="HpaB/PvcC/4-BUDH_N"/>
</dbReference>
<dbReference type="Gene3D" id="2.40.110.10">
    <property type="entry name" value="Butyryl-CoA Dehydrogenase, subunit A, domain 2"/>
    <property type="match status" value="1"/>
</dbReference>
<dbReference type="AlphaFoldDB" id="A0A433RWJ4"/>
<feature type="binding site" evidence="4">
    <location>
        <position position="177"/>
    </location>
    <ligand>
        <name>FAD</name>
        <dbReference type="ChEBI" id="CHEBI:57692"/>
    </ligand>
</feature>
<dbReference type="OrthoDB" id="9785230at2"/>
<dbReference type="Gene3D" id="1.20.140.10">
    <property type="entry name" value="Butyryl-CoA Dehydrogenase, subunit A, domain 3"/>
    <property type="match status" value="1"/>
</dbReference>
<feature type="binding site" evidence="4">
    <location>
        <begin position="439"/>
        <end position="442"/>
    </location>
    <ligand>
        <name>FAD</name>
        <dbReference type="ChEBI" id="CHEBI:57692"/>
    </ligand>
</feature>